<dbReference type="Pfam" id="PF01734">
    <property type="entry name" value="Patatin"/>
    <property type="match status" value="1"/>
</dbReference>
<feature type="short sequence motif" description="DGA/G" evidence="4">
    <location>
        <begin position="188"/>
        <end position="190"/>
    </location>
</feature>
<gene>
    <name evidence="6" type="ORF">ACFPZF_29860</name>
</gene>
<dbReference type="RefSeq" id="WP_346147510.1">
    <property type="nucleotide sequence ID" value="NZ_BAAAUA010000036.1"/>
</dbReference>
<reference evidence="7" key="1">
    <citation type="journal article" date="2019" name="Int. J. Syst. Evol. Microbiol.">
        <title>The Global Catalogue of Microorganisms (GCM) 10K type strain sequencing project: providing services to taxonomists for standard genome sequencing and annotation.</title>
        <authorList>
            <consortium name="The Broad Institute Genomics Platform"/>
            <consortium name="The Broad Institute Genome Sequencing Center for Infectious Disease"/>
            <person name="Wu L."/>
            <person name="Ma J."/>
        </authorList>
    </citation>
    <scope>NUCLEOTIDE SEQUENCE [LARGE SCALE GENOMIC DNA]</scope>
    <source>
        <strain evidence="7">CGMCC 4.1622</strain>
    </source>
</reference>
<evidence type="ECO:0000256" key="3">
    <source>
        <dbReference type="ARBA" id="ARBA00023098"/>
    </source>
</evidence>
<keyword evidence="2 4" id="KW-0442">Lipid degradation</keyword>
<comment type="caution">
    <text evidence="4">Lacks conserved residue(s) required for the propagation of feature annotation.</text>
</comment>
<comment type="caution">
    <text evidence="6">The sequence shown here is derived from an EMBL/GenBank/DDBJ whole genome shotgun (WGS) entry which is preliminary data.</text>
</comment>
<feature type="active site" description="Nucleophile" evidence="4">
    <location>
        <position position="42"/>
    </location>
</feature>
<dbReference type="PANTHER" id="PTHR14226">
    <property type="entry name" value="NEUROPATHY TARGET ESTERASE/SWISS CHEESE D.MELANOGASTER"/>
    <property type="match status" value="1"/>
</dbReference>
<protein>
    <submittedName>
        <fullName evidence="6">Patatin-like phospholipase family protein</fullName>
    </submittedName>
</protein>
<keyword evidence="3 4" id="KW-0443">Lipid metabolism</keyword>
<feature type="active site" description="Proton acceptor" evidence="4">
    <location>
        <position position="188"/>
    </location>
</feature>
<evidence type="ECO:0000313" key="6">
    <source>
        <dbReference type="EMBL" id="MFC5645538.1"/>
    </source>
</evidence>
<keyword evidence="1 4" id="KW-0378">Hydrolase</keyword>
<dbReference type="Gene3D" id="3.40.1090.10">
    <property type="entry name" value="Cytosolic phospholipase A2 catalytic domain"/>
    <property type="match status" value="2"/>
</dbReference>
<evidence type="ECO:0000256" key="4">
    <source>
        <dbReference type="PROSITE-ProRule" id="PRU01161"/>
    </source>
</evidence>
<dbReference type="EMBL" id="JBHSOC010000073">
    <property type="protein sequence ID" value="MFC5645538.1"/>
    <property type="molecule type" value="Genomic_DNA"/>
</dbReference>
<accession>A0ABW0VI18</accession>
<dbReference type="InterPro" id="IPR016035">
    <property type="entry name" value="Acyl_Trfase/lysoPLipase"/>
</dbReference>
<feature type="domain" description="PNPLA" evidence="5">
    <location>
        <begin position="4"/>
        <end position="201"/>
    </location>
</feature>
<name>A0ABW0VI18_9ACTN</name>
<dbReference type="PANTHER" id="PTHR14226:SF57">
    <property type="entry name" value="BLR7027 PROTEIN"/>
    <property type="match status" value="1"/>
</dbReference>
<sequence length="277" mass="28604">MRGLVLGAGGLAGIAWETGVLAGLAEEGMDVAATADRLLATSAGSTVAAQIGSGLPIAELFRRQAEPALQNHEAAPSPTAMIELMQTLARLQAEYPDPFDLRRKIGELALTAPTAATATERLAVIAGRLPSHEWPERPLGVVAVDVHSGEHRVIDRNSGVGLVEAVAASCAVPGIWPLVELDGHTYMDGALRTSNNADLLTGQDAVLVVAPGADPALAEQIALLERTGRALAITPDEDALAAFGPNGLDPAVRTPAAHAGRAQGRKLAATVRDLWTA</sequence>
<evidence type="ECO:0000256" key="2">
    <source>
        <dbReference type="ARBA" id="ARBA00022963"/>
    </source>
</evidence>
<dbReference type="Proteomes" id="UP001596066">
    <property type="component" value="Unassembled WGS sequence"/>
</dbReference>
<keyword evidence="7" id="KW-1185">Reference proteome</keyword>
<dbReference type="PROSITE" id="PS51635">
    <property type="entry name" value="PNPLA"/>
    <property type="match status" value="1"/>
</dbReference>
<proteinExistence type="predicted"/>
<evidence type="ECO:0000313" key="7">
    <source>
        <dbReference type="Proteomes" id="UP001596066"/>
    </source>
</evidence>
<evidence type="ECO:0000259" key="5">
    <source>
        <dbReference type="PROSITE" id="PS51635"/>
    </source>
</evidence>
<evidence type="ECO:0000256" key="1">
    <source>
        <dbReference type="ARBA" id="ARBA00022801"/>
    </source>
</evidence>
<dbReference type="SUPFAM" id="SSF52151">
    <property type="entry name" value="FabD/lysophospholipase-like"/>
    <property type="match status" value="1"/>
</dbReference>
<organism evidence="6 7">
    <name type="scientific">Kitasatospora cinereorecta</name>
    <dbReference type="NCBI Taxonomy" id="285560"/>
    <lineage>
        <taxon>Bacteria</taxon>
        <taxon>Bacillati</taxon>
        <taxon>Actinomycetota</taxon>
        <taxon>Actinomycetes</taxon>
        <taxon>Kitasatosporales</taxon>
        <taxon>Streptomycetaceae</taxon>
        <taxon>Kitasatospora</taxon>
    </lineage>
</organism>
<dbReference type="InterPro" id="IPR050301">
    <property type="entry name" value="NTE"/>
</dbReference>
<dbReference type="InterPro" id="IPR002641">
    <property type="entry name" value="PNPLA_dom"/>
</dbReference>